<keyword evidence="3" id="KW-1185">Reference proteome</keyword>
<dbReference type="InterPro" id="IPR036397">
    <property type="entry name" value="RNaseH_sf"/>
</dbReference>
<dbReference type="AlphaFoldDB" id="A0A392NUQ5"/>
<sequence>MFTHMSMNRMYIIKAPVVMQQCFKATQIYFLSEKSEALATFQKFKALVENETKLRIQCLRTDRGGEYTSTAFNEFCDIHGIRRQLTAVYSPQQNGVSERKNRTIMNMVRCMLKDKNVPKSFWHVAVNWSIHILNRCPTFAAKDITSEEAWSARKPSKSL</sequence>
<reference evidence="2 3" key="1">
    <citation type="journal article" date="2018" name="Front. Plant Sci.">
        <title>Red Clover (Trifolium pratense) and Zigzag Clover (T. medium) - A Picture of Genomic Similarities and Differences.</title>
        <authorList>
            <person name="Dluhosova J."/>
            <person name="Istvanek J."/>
            <person name="Nedelnik J."/>
            <person name="Repkova J."/>
        </authorList>
    </citation>
    <scope>NUCLEOTIDE SEQUENCE [LARGE SCALE GENOMIC DNA]</scope>
    <source>
        <strain evidence="3">cv. 10/8</strain>
        <tissue evidence="2">Leaf</tissue>
    </source>
</reference>
<dbReference type="Proteomes" id="UP000265520">
    <property type="component" value="Unassembled WGS sequence"/>
</dbReference>
<comment type="caution">
    <text evidence="2">The sequence shown here is derived from an EMBL/GenBank/DDBJ whole genome shotgun (WGS) entry which is preliminary data.</text>
</comment>
<proteinExistence type="predicted"/>
<feature type="domain" description="Integrase catalytic" evidence="1">
    <location>
        <begin position="1"/>
        <end position="159"/>
    </location>
</feature>
<accession>A0A392NUQ5</accession>
<dbReference type="GO" id="GO:0015074">
    <property type="term" value="P:DNA integration"/>
    <property type="evidence" value="ECO:0007669"/>
    <property type="project" value="InterPro"/>
</dbReference>
<dbReference type="InterPro" id="IPR039537">
    <property type="entry name" value="Retrotran_Ty1/copia-like"/>
</dbReference>
<evidence type="ECO:0000313" key="3">
    <source>
        <dbReference type="Proteomes" id="UP000265520"/>
    </source>
</evidence>
<dbReference type="SUPFAM" id="SSF53098">
    <property type="entry name" value="Ribonuclease H-like"/>
    <property type="match status" value="1"/>
</dbReference>
<protein>
    <submittedName>
        <fullName evidence="2">Retrovirus-related pol polyprotein from transposon tnt 1-94</fullName>
    </submittedName>
</protein>
<dbReference type="PANTHER" id="PTHR42648">
    <property type="entry name" value="TRANSPOSASE, PUTATIVE-RELATED"/>
    <property type="match status" value="1"/>
</dbReference>
<dbReference type="PROSITE" id="PS50994">
    <property type="entry name" value="INTEGRASE"/>
    <property type="match status" value="1"/>
</dbReference>
<evidence type="ECO:0000259" key="1">
    <source>
        <dbReference type="PROSITE" id="PS50994"/>
    </source>
</evidence>
<dbReference type="GO" id="GO:0003676">
    <property type="term" value="F:nucleic acid binding"/>
    <property type="evidence" value="ECO:0007669"/>
    <property type="project" value="InterPro"/>
</dbReference>
<gene>
    <name evidence="2" type="ORF">A2U01_0023984</name>
</gene>
<dbReference type="InterPro" id="IPR001584">
    <property type="entry name" value="Integrase_cat-core"/>
</dbReference>
<organism evidence="2 3">
    <name type="scientific">Trifolium medium</name>
    <dbReference type="NCBI Taxonomy" id="97028"/>
    <lineage>
        <taxon>Eukaryota</taxon>
        <taxon>Viridiplantae</taxon>
        <taxon>Streptophyta</taxon>
        <taxon>Embryophyta</taxon>
        <taxon>Tracheophyta</taxon>
        <taxon>Spermatophyta</taxon>
        <taxon>Magnoliopsida</taxon>
        <taxon>eudicotyledons</taxon>
        <taxon>Gunneridae</taxon>
        <taxon>Pentapetalae</taxon>
        <taxon>rosids</taxon>
        <taxon>fabids</taxon>
        <taxon>Fabales</taxon>
        <taxon>Fabaceae</taxon>
        <taxon>Papilionoideae</taxon>
        <taxon>50 kb inversion clade</taxon>
        <taxon>NPAAA clade</taxon>
        <taxon>Hologalegina</taxon>
        <taxon>IRL clade</taxon>
        <taxon>Trifolieae</taxon>
        <taxon>Trifolium</taxon>
    </lineage>
</organism>
<dbReference type="EMBL" id="LXQA010050729">
    <property type="protein sequence ID" value="MCI02950.1"/>
    <property type="molecule type" value="Genomic_DNA"/>
</dbReference>
<dbReference type="PANTHER" id="PTHR42648:SF18">
    <property type="entry name" value="RETROTRANSPOSON, UNCLASSIFIED-LIKE PROTEIN"/>
    <property type="match status" value="1"/>
</dbReference>
<name>A0A392NUQ5_9FABA</name>
<dbReference type="Gene3D" id="3.30.420.10">
    <property type="entry name" value="Ribonuclease H-like superfamily/Ribonuclease H"/>
    <property type="match status" value="1"/>
</dbReference>
<dbReference type="InterPro" id="IPR012337">
    <property type="entry name" value="RNaseH-like_sf"/>
</dbReference>
<evidence type="ECO:0000313" key="2">
    <source>
        <dbReference type="EMBL" id="MCI02950.1"/>
    </source>
</evidence>